<dbReference type="EMBL" id="AKKV01000026">
    <property type="protein sequence ID" value="EIT85242.1"/>
    <property type="molecule type" value="Genomic_DNA"/>
</dbReference>
<keyword evidence="2 4" id="KW-0808">Transferase</keyword>
<reference evidence="4 5" key="1">
    <citation type="journal article" date="2012" name="J. Bacteriol.">
        <title>Genome of Bacillus macauensis ZFHKF-1, a Long-Chain-Forming Bacterium.</title>
        <authorList>
            <person name="Cai L."/>
            <person name="Zhang T."/>
        </authorList>
    </citation>
    <scope>NUCLEOTIDE SEQUENCE [LARGE SCALE GENOMIC DNA]</scope>
    <source>
        <strain evidence="4 5">ZFHKF-1</strain>
    </source>
</reference>
<evidence type="ECO:0000313" key="4">
    <source>
        <dbReference type="EMBL" id="EIT85242.1"/>
    </source>
</evidence>
<dbReference type="RefSeq" id="WP_007202260.1">
    <property type="nucleotide sequence ID" value="NZ_AKKV01000026.1"/>
</dbReference>
<dbReference type="Pfam" id="PF13649">
    <property type="entry name" value="Methyltransf_25"/>
    <property type="match status" value="1"/>
</dbReference>
<dbReference type="CDD" id="cd02440">
    <property type="entry name" value="AdoMet_MTases"/>
    <property type="match status" value="1"/>
</dbReference>
<name>I8AHN7_9BACL</name>
<proteinExistence type="predicted"/>
<comment type="caution">
    <text evidence="4">The sequence shown here is derived from an EMBL/GenBank/DDBJ whole genome shotgun (WGS) entry which is preliminary data.</text>
</comment>
<keyword evidence="5" id="KW-1185">Reference proteome</keyword>
<dbReference type="GO" id="GO:0032259">
    <property type="term" value="P:methylation"/>
    <property type="evidence" value="ECO:0007669"/>
    <property type="project" value="UniProtKB-KW"/>
</dbReference>
<evidence type="ECO:0000256" key="1">
    <source>
        <dbReference type="ARBA" id="ARBA00022603"/>
    </source>
</evidence>
<gene>
    <name evidence="4" type="ORF">A374_10880</name>
</gene>
<evidence type="ECO:0000259" key="3">
    <source>
        <dbReference type="Pfam" id="PF13649"/>
    </source>
</evidence>
<keyword evidence="1 4" id="KW-0489">Methyltransferase</keyword>
<dbReference type="SUPFAM" id="SSF53335">
    <property type="entry name" value="S-adenosyl-L-methionine-dependent methyltransferases"/>
    <property type="match status" value="1"/>
</dbReference>
<dbReference type="OrthoDB" id="9811589at2"/>
<dbReference type="InterPro" id="IPR029063">
    <property type="entry name" value="SAM-dependent_MTases_sf"/>
</dbReference>
<dbReference type="Proteomes" id="UP000004080">
    <property type="component" value="Unassembled WGS sequence"/>
</dbReference>
<sequence>MSYEQFAYVYDELMEDVPYDEWLSFFEKETKDHEISSVLDLGCGTGAMSLRLAQKGYHVTGVDLSEDMLVIAQEKAMRQKVSLHFLQQDMTKLEGLPTFDAAVIFCDSLNYILEEEAVLRTFVGIHRHLKEGGMLLFDVHSLYKMEHVFLQQTFGSLDEHVPFIWQCFAGELPHSIEHELSFFVEEDNGLYRRFDELHKQRSLAPETYVQLLEQAGFTVRKQLGGPHGEPIGEESERLFFVCSK</sequence>
<dbReference type="GO" id="GO:0008168">
    <property type="term" value="F:methyltransferase activity"/>
    <property type="evidence" value="ECO:0007669"/>
    <property type="project" value="UniProtKB-KW"/>
</dbReference>
<organism evidence="4 5">
    <name type="scientific">Fictibacillus macauensis ZFHKF-1</name>
    <dbReference type="NCBI Taxonomy" id="1196324"/>
    <lineage>
        <taxon>Bacteria</taxon>
        <taxon>Bacillati</taxon>
        <taxon>Bacillota</taxon>
        <taxon>Bacilli</taxon>
        <taxon>Bacillales</taxon>
        <taxon>Fictibacillaceae</taxon>
        <taxon>Fictibacillus</taxon>
    </lineage>
</organism>
<dbReference type="AlphaFoldDB" id="I8AHN7"/>
<dbReference type="PATRIC" id="fig|1196324.3.peg.2225"/>
<protein>
    <submittedName>
        <fullName evidence="4">CheR-type MCP methyltransferase</fullName>
    </submittedName>
</protein>
<evidence type="ECO:0000313" key="5">
    <source>
        <dbReference type="Proteomes" id="UP000004080"/>
    </source>
</evidence>
<dbReference type="eggNOG" id="COG4976">
    <property type="taxonomic scope" value="Bacteria"/>
</dbReference>
<evidence type="ECO:0000256" key="2">
    <source>
        <dbReference type="ARBA" id="ARBA00022679"/>
    </source>
</evidence>
<dbReference type="Gene3D" id="2.20.25.110">
    <property type="entry name" value="S-adenosyl-L-methionine-dependent methyltransferases"/>
    <property type="match status" value="1"/>
</dbReference>
<accession>I8AHN7</accession>
<dbReference type="PANTHER" id="PTHR43861:SF1">
    <property type="entry name" value="TRANS-ACONITATE 2-METHYLTRANSFERASE"/>
    <property type="match status" value="1"/>
</dbReference>
<dbReference type="PANTHER" id="PTHR43861">
    <property type="entry name" value="TRANS-ACONITATE 2-METHYLTRANSFERASE-RELATED"/>
    <property type="match status" value="1"/>
</dbReference>
<dbReference type="InterPro" id="IPR041698">
    <property type="entry name" value="Methyltransf_25"/>
</dbReference>
<dbReference type="Gene3D" id="3.40.50.150">
    <property type="entry name" value="Vaccinia Virus protein VP39"/>
    <property type="match status" value="1"/>
</dbReference>
<dbReference type="STRING" id="1196324.A374_10880"/>
<feature type="domain" description="Methyltransferase" evidence="3">
    <location>
        <begin position="38"/>
        <end position="133"/>
    </location>
</feature>